<accession>A0A5B7EHJ3</accession>
<dbReference type="InterPro" id="IPR009072">
    <property type="entry name" value="Histone-fold"/>
</dbReference>
<dbReference type="AlphaFoldDB" id="A0A5B7EHJ3"/>
<dbReference type="OrthoDB" id="1707486at2759"/>
<evidence type="ECO:0000313" key="7">
    <source>
        <dbReference type="Proteomes" id="UP000324222"/>
    </source>
</evidence>
<dbReference type="Gene3D" id="1.10.20.10">
    <property type="entry name" value="Histone, subunit A"/>
    <property type="match status" value="1"/>
</dbReference>
<evidence type="ECO:0000256" key="4">
    <source>
        <dbReference type="SAM" id="MobiDB-lite"/>
    </source>
</evidence>
<evidence type="ECO:0000256" key="1">
    <source>
        <dbReference type="ARBA" id="ARBA00004123"/>
    </source>
</evidence>
<dbReference type="GO" id="GO:0046982">
    <property type="term" value="F:protein heterodimerization activity"/>
    <property type="evidence" value="ECO:0007669"/>
    <property type="project" value="InterPro"/>
</dbReference>
<dbReference type="GO" id="GO:0006974">
    <property type="term" value="P:DNA damage response"/>
    <property type="evidence" value="ECO:0007669"/>
    <property type="project" value="TreeGrafter"/>
</dbReference>
<feature type="region of interest" description="Disordered" evidence="4">
    <location>
        <begin position="93"/>
        <end position="153"/>
    </location>
</feature>
<evidence type="ECO:0000313" key="6">
    <source>
        <dbReference type="EMBL" id="MPC32797.1"/>
    </source>
</evidence>
<dbReference type="GO" id="GO:0031490">
    <property type="term" value="F:chromatin DNA binding"/>
    <property type="evidence" value="ECO:0007669"/>
    <property type="project" value="TreeGrafter"/>
</dbReference>
<reference evidence="6 7" key="1">
    <citation type="submission" date="2019-05" db="EMBL/GenBank/DDBJ databases">
        <title>Another draft genome of Portunus trituberculatus and its Hox gene families provides insights of decapod evolution.</title>
        <authorList>
            <person name="Jeong J.-H."/>
            <person name="Song I."/>
            <person name="Kim S."/>
            <person name="Choi T."/>
            <person name="Kim D."/>
            <person name="Ryu S."/>
            <person name="Kim W."/>
        </authorList>
    </citation>
    <scope>NUCLEOTIDE SEQUENCE [LARGE SCALE GENOMIC DNA]</scope>
    <source>
        <tissue evidence="6">Muscle</tissue>
    </source>
</reference>
<feature type="domain" description="Transcription factor CBF/NF-Y/archaeal histone" evidence="5">
    <location>
        <begin position="9"/>
        <end position="72"/>
    </location>
</feature>
<comment type="subcellular location">
    <subcellularLocation>
        <location evidence="1">Nucleus</location>
    </subcellularLocation>
</comment>
<gene>
    <name evidence="6" type="primary">Pole3</name>
    <name evidence="6" type="ORF">E2C01_026126</name>
</gene>
<protein>
    <recommendedName>
        <fullName evidence="3">DNA polymerase epsilon subunit 3</fullName>
    </recommendedName>
</protein>
<keyword evidence="2" id="KW-0539">Nucleus</keyword>
<dbReference type="PANTHER" id="PTHR46172:SF1">
    <property type="entry name" value="DNA POLYMERASE EPSILON SUBUNIT 3"/>
    <property type="match status" value="1"/>
</dbReference>
<dbReference type="InterPro" id="IPR051377">
    <property type="entry name" value="DNA_Pol-Epsilon_Subunit"/>
</dbReference>
<dbReference type="SUPFAM" id="SSF47113">
    <property type="entry name" value="Histone-fold"/>
    <property type="match status" value="1"/>
</dbReference>
<dbReference type="Proteomes" id="UP000324222">
    <property type="component" value="Unassembled WGS sequence"/>
</dbReference>
<organism evidence="6 7">
    <name type="scientific">Portunus trituberculatus</name>
    <name type="common">Swimming crab</name>
    <name type="synonym">Neptunus trituberculatus</name>
    <dbReference type="NCBI Taxonomy" id="210409"/>
    <lineage>
        <taxon>Eukaryota</taxon>
        <taxon>Metazoa</taxon>
        <taxon>Ecdysozoa</taxon>
        <taxon>Arthropoda</taxon>
        <taxon>Crustacea</taxon>
        <taxon>Multicrustacea</taxon>
        <taxon>Malacostraca</taxon>
        <taxon>Eumalacostraca</taxon>
        <taxon>Eucarida</taxon>
        <taxon>Decapoda</taxon>
        <taxon>Pleocyemata</taxon>
        <taxon>Brachyura</taxon>
        <taxon>Eubrachyura</taxon>
        <taxon>Portunoidea</taxon>
        <taxon>Portunidae</taxon>
        <taxon>Portuninae</taxon>
        <taxon>Portunus</taxon>
    </lineage>
</organism>
<proteinExistence type="predicted"/>
<dbReference type="GO" id="GO:0031507">
    <property type="term" value="P:heterochromatin formation"/>
    <property type="evidence" value="ECO:0007669"/>
    <property type="project" value="TreeGrafter"/>
</dbReference>
<dbReference type="CDD" id="cd22928">
    <property type="entry name" value="HFD_POLE3_DPB4"/>
    <property type="match status" value="1"/>
</dbReference>
<comment type="caution">
    <text evidence="6">The sequence shown here is derived from an EMBL/GenBank/DDBJ whole genome shotgun (WGS) entry which is preliminary data.</text>
</comment>
<dbReference type="PANTHER" id="PTHR46172">
    <property type="entry name" value="DNA POLYMERASE EPSILON SUBUNIT 3"/>
    <property type="match status" value="1"/>
</dbReference>
<dbReference type="InterPro" id="IPR003958">
    <property type="entry name" value="CBFA_NFYB_domain"/>
</dbReference>
<dbReference type="EMBL" id="VSRR010002698">
    <property type="protein sequence ID" value="MPC32797.1"/>
    <property type="molecule type" value="Genomic_DNA"/>
</dbReference>
<keyword evidence="7" id="KW-1185">Reference proteome</keyword>
<evidence type="ECO:0000256" key="3">
    <source>
        <dbReference type="ARBA" id="ARBA00039793"/>
    </source>
</evidence>
<dbReference type="Pfam" id="PF00808">
    <property type="entry name" value="CBFD_NFYB_HMF"/>
    <property type="match status" value="1"/>
</dbReference>
<evidence type="ECO:0000259" key="5">
    <source>
        <dbReference type="Pfam" id="PF00808"/>
    </source>
</evidence>
<sequence>MAERPEDLNLPNAVITRIIKDMLPEGVAVAKEARSAIARAASVFVLFATSSANNLAQKHKKKTVSAQDTFLALKEMEFDKFIEPLQESLEVYKRSQQNKKEQKEAKAKAKKAEEADKNSGSVEDNSEDGDVSNTMEASLTTDKENDDVMEIAE</sequence>
<name>A0A5B7EHJ3_PORTR</name>
<feature type="compositionally biased region" description="Acidic residues" evidence="4">
    <location>
        <begin position="144"/>
        <end position="153"/>
    </location>
</feature>
<dbReference type="GO" id="GO:0008623">
    <property type="term" value="C:CHRAC"/>
    <property type="evidence" value="ECO:0007669"/>
    <property type="project" value="TreeGrafter"/>
</dbReference>
<dbReference type="GO" id="GO:0008622">
    <property type="term" value="C:epsilon DNA polymerase complex"/>
    <property type="evidence" value="ECO:0007669"/>
    <property type="project" value="TreeGrafter"/>
</dbReference>
<feature type="compositionally biased region" description="Polar residues" evidence="4">
    <location>
        <begin position="131"/>
        <end position="140"/>
    </location>
</feature>
<dbReference type="GO" id="GO:0006272">
    <property type="term" value="P:leading strand elongation"/>
    <property type="evidence" value="ECO:0007669"/>
    <property type="project" value="TreeGrafter"/>
</dbReference>
<evidence type="ECO:0000256" key="2">
    <source>
        <dbReference type="ARBA" id="ARBA00023242"/>
    </source>
</evidence>
<feature type="compositionally biased region" description="Basic and acidic residues" evidence="4">
    <location>
        <begin position="93"/>
        <end position="117"/>
    </location>
</feature>